<evidence type="ECO:0000256" key="1">
    <source>
        <dbReference type="SAM" id="MobiDB-lite"/>
    </source>
</evidence>
<dbReference type="EMBL" id="VBOS01000192">
    <property type="protein sequence ID" value="TMQ55961.1"/>
    <property type="molecule type" value="Genomic_DNA"/>
</dbReference>
<proteinExistence type="predicted"/>
<keyword evidence="2" id="KW-0472">Membrane</keyword>
<protein>
    <submittedName>
        <fullName evidence="3">Actin-binding WH2 domain-containing protein</fullName>
    </submittedName>
</protein>
<feature type="transmembrane region" description="Helical" evidence="2">
    <location>
        <begin position="114"/>
        <end position="137"/>
    </location>
</feature>
<feature type="transmembrane region" description="Helical" evidence="2">
    <location>
        <begin position="6"/>
        <end position="26"/>
    </location>
</feature>
<dbReference type="Proteomes" id="UP000317716">
    <property type="component" value="Unassembled WGS sequence"/>
</dbReference>
<evidence type="ECO:0000313" key="4">
    <source>
        <dbReference type="Proteomes" id="UP000317716"/>
    </source>
</evidence>
<feature type="transmembrane region" description="Helical" evidence="2">
    <location>
        <begin position="186"/>
        <end position="205"/>
    </location>
</feature>
<feature type="transmembrane region" description="Helical" evidence="2">
    <location>
        <begin position="143"/>
        <end position="165"/>
    </location>
</feature>
<gene>
    <name evidence="3" type="ORF">E6K72_05720</name>
</gene>
<reference evidence="3 4" key="1">
    <citation type="journal article" date="2019" name="Nat. Microbiol.">
        <title>Mediterranean grassland soil C-N compound turnover is dependent on rainfall and depth, and is mediated by genomically divergent microorganisms.</title>
        <authorList>
            <person name="Diamond S."/>
            <person name="Andeer P.F."/>
            <person name="Li Z."/>
            <person name="Crits-Christoph A."/>
            <person name="Burstein D."/>
            <person name="Anantharaman K."/>
            <person name="Lane K.R."/>
            <person name="Thomas B.C."/>
            <person name="Pan C."/>
            <person name="Northen T.R."/>
            <person name="Banfield J.F."/>
        </authorList>
    </citation>
    <scope>NUCLEOTIDE SEQUENCE [LARGE SCALE GENOMIC DNA]</scope>
    <source>
        <strain evidence="3">WS_2</strain>
    </source>
</reference>
<feature type="region of interest" description="Disordered" evidence="1">
    <location>
        <begin position="243"/>
        <end position="276"/>
    </location>
</feature>
<accession>A0A538SX74</accession>
<organism evidence="3 4">
    <name type="scientific">Eiseniibacteriota bacterium</name>
    <dbReference type="NCBI Taxonomy" id="2212470"/>
    <lineage>
        <taxon>Bacteria</taxon>
        <taxon>Candidatus Eiseniibacteriota</taxon>
    </lineage>
</organism>
<comment type="caution">
    <text evidence="3">The sequence shown here is derived from an EMBL/GenBank/DDBJ whole genome shotgun (WGS) entry which is preliminary data.</text>
</comment>
<keyword evidence="2" id="KW-1133">Transmembrane helix</keyword>
<evidence type="ECO:0000313" key="3">
    <source>
        <dbReference type="EMBL" id="TMQ55961.1"/>
    </source>
</evidence>
<keyword evidence="2" id="KW-0812">Transmembrane</keyword>
<dbReference type="AlphaFoldDB" id="A0A538SX74"/>
<evidence type="ECO:0000256" key="2">
    <source>
        <dbReference type="SAM" id="Phobius"/>
    </source>
</evidence>
<feature type="transmembrane region" description="Helical" evidence="2">
    <location>
        <begin position="46"/>
        <end position="68"/>
    </location>
</feature>
<name>A0A538SX74_UNCEI</name>
<sequence>MTTAPASSVASAAPATGLGAFLTQILSDRDRFFSEVVEGEGLHSKLVHALWTLIGLSALYGAAAGAYASPAQSVSAAIKLPLLFLGTLAICFPGFFVIQVLVGSRLRLSQVLALVLGALSLSAILLAAVVPITLFFLLTGANYHFLMLLHVLIVLGAGLLGMAALHDGLAFACEKRGVYPKNAMTIMKVWAVLFAFVGIQMGWNLQPFVGDRGRPFQPFRHNEGNFYTAVVYSVGRIMHGEGTAPTLPSVTPGPAVGNPPGLRTPSLIDSGGARSR</sequence>
<feature type="transmembrane region" description="Helical" evidence="2">
    <location>
        <begin position="80"/>
        <end position="102"/>
    </location>
</feature>